<feature type="compositionally biased region" description="Polar residues" evidence="1">
    <location>
        <begin position="106"/>
        <end position="115"/>
    </location>
</feature>
<dbReference type="AlphaFoldDB" id="A0A9W2UWF2"/>
<evidence type="ECO:0000256" key="1">
    <source>
        <dbReference type="SAM" id="MobiDB-lite"/>
    </source>
</evidence>
<feature type="region of interest" description="Disordered" evidence="1">
    <location>
        <begin position="181"/>
        <end position="205"/>
    </location>
</feature>
<proteinExistence type="predicted"/>
<protein>
    <submittedName>
        <fullName evidence="3">Uncharacterized protein LOC109265244</fullName>
    </submittedName>
</protein>
<feature type="compositionally biased region" description="Low complexity" evidence="1">
    <location>
        <begin position="1"/>
        <end position="16"/>
    </location>
</feature>
<reference evidence="3" key="1">
    <citation type="submission" date="2025-08" db="UniProtKB">
        <authorList>
            <consortium name="RefSeq"/>
        </authorList>
    </citation>
    <scope>IDENTIFICATION</scope>
    <source>
        <tissue evidence="3">Whole blood</tissue>
    </source>
</reference>
<evidence type="ECO:0000313" key="2">
    <source>
        <dbReference type="Proteomes" id="UP001165780"/>
    </source>
</evidence>
<feature type="region of interest" description="Disordered" evidence="1">
    <location>
        <begin position="137"/>
        <end position="159"/>
    </location>
</feature>
<dbReference type="Proteomes" id="UP001165780">
    <property type="component" value="Unplaced"/>
</dbReference>
<feature type="region of interest" description="Disordered" evidence="1">
    <location>
        <begin position="1"/>
        <end position="20"/>
    </location>
</feature>
<sequence length="272" mass="27995">MGGASAALSRGSASPGPRLLPALTRGLRALPLLAIRLSPGASSGHAPSGGLGPASVRDVPQGPVRRGRSGPAHPESDRAVGGSGAADWHPGGLAVQRPGCVGPTPTRCQPRNLSGGQIRGRDPHLLESVRPLPAACPGAKRSQGALGVRPLGTPSSSCTTEGLLPSDAVKLSMDHFYRQIASGENRRPPKGRGARQYGTSSSLDGQWRKTVVADVHSRSQPASSARLHASPHLTALTWRLPVGGLVFPTVVNPPDSRDCLHSVSPQPAPRLA</sequence>
<accession>A0A9W2UWF2</accession>
<dbReference type="RefSeq" id="XP_053750729.1">
    <property type="nucleotide sequence ID" value="XM_053894754.1"/>
</dbReference>
<name>A0A9W2UWF2_PANPR</name>
<evidence type="ECO:0000313" key="3">
    <source>
        <dbReference type="RefSeq" id="XP_053750729.1"/>
    </source>
</evidence>
<gene>
    <name evidence="3" type="primary">LOC109265244</name>
</gene>
<keyword evidence="2" id="KW-1185">Reference proteome</keyword>
<organism evidence="2 3">
    <name type="scientific">Panthera pardus</name>
    <name type="common">Leopard</name>
    <name type="synonym">Felis pardus</name>
    <dbReference type="NCBI Taxonomy" id="9691"/>
    <lineage>
        <taxon>Eukaryota</taxon>
        <taxon>Metazoa</taxon>
        <taxon>Chordata</taxon>
        <taxon>Craniata</taxon>
        <taxon>Vertebrata</taxon>
        <taxon>Euteleostomi</taxon>
        <taxon>Mammalia</taxon>
        <taxon>Eutheria</taxon>
        <taxon>Laurasiatheria</taxon>
        <taxon>Carnivora</taxon>
        <taxon>Feliformia</taxon>
        <taxon>Felidae</taxon>
        <taxon>Pantherinae</taxon>
        <taxon>Panthera</taxon>
    </lineage>
</organism>
<dbReference type="GeneID" id="109265244"/>
<feature type="region of interest" description="Disordered" evidence="1">
    <location>
        <begin position="38"/>
        <end position="121"/>
    </location>
</feature>